<proteinExistence type="predicted"/>
<keyword evidence="2" id="KW-1185">Reference proteome</keyword>
<dbReference type="Proteomes" id="UP001501411">
    <property type="component" value="Unassembled WGS sequence"/>
</dbReference>
<reference evidence="2" key="1">
    <citation type="journal article" date="2019" name="Int. J. Syst. Evol. Microbiol.">
        <title>The Global Catalogue of Microorganisms (GCM) 10K type strain sequencing project: providing services to taxonomists for standard genome sequencing and annotation.</title>
        <authorList>
            <consortium name="The Broad Institute Genomics Platform"/>
            <consortium name="The Broad Institute Genome Sequencing Center for Infectious Disease"/>
            <person name="Wu L."/>
            <person name="Ma J."/>
        </authorList>
    </citation>
    <scope>NUCLEOTIDE SEQUENCE [LARGE SCALE GENOMIC DNA]</scope>
    <source>
        <strain evidence="2">JCM 18200</strain>
    </source>
</reference>
<comment type="caution">
    <text evidence="1">The sequence shown here is derived from an EMBL/GenBank/DDBJ whole genome shotgun (WGS) entry which is preliminary data.</text>
</comment>
<protein>
    <submittedName>
        <fullName evidence="1">Uncharacterized protein</fullName>
    </submittedName>
</protein>
<evidence type="ECO:0000313" key="1">
    <source>
        <dbReference type="EMBL" id="GAA4795856.1"/>
    </source>
</evidence>
<sequence length="74" mass="8817">MMQVFIFKTSVHAQEHVQKVATLFKSIKLIKQWSFDLEDCDKILRVVSLNLRPEMIENLLRTEGIYCENLEYEL</sequence>
<organism evidence="1 2">
    <name type="scientific">Olivibacter ginsenosidimutans</name>
    <dbReference type="NCBI Taxonomy" id="1176537"/>
    <lineage>
        <taxon>Bacteria</taxon>
        <taxon>Pseudomonadati</taxon>
        <taxon>Bacteroidota</taxon>
        <taxon>Sphingobacteriia</taxon>
        <taxon>Sphingobacteriales</taxon>
        <taxon>Sphingobacteriaceae</taxon>
        <taxon>Olivibacter</taxon>
    </lineage>
</organism>
<accession>A0ABP9BHW7</accession>
<evidence type="ECO:0000313" key="2">
    <source>
        <dbReference type="Proteomes" id="UP001501411"/>
    </source>
</evidence>
<gene>
    <name evidence="1" type="ORF">GCM10023231_25340</name>
</gene>
<name>A0ABP9BHW7_9SPHI</name>
<dbReference type="EMBL" id="BAABIQ010000037">
    <property type="protein sequence ID" value="GAA4795856.1"/>
    <property type="molecule type" value="Genomic_DNA"/>
</dbReference>